<keyword evidence="2" id="KW-1185">Reference proteome</keyword>
<reference evidence="1 2" key="1">
    <citation type="submission" date="2022-01" db="EMBL/GenBank/DDBJ databases">
        <title>Labilibaculum sp. nov, a marine bacterium isolated from Antarctica.</title>
        <authorList>
            <person name="Dai W."/>
        </authorList>
    </citation>
    <scope>NUCLEOTIDE SEQUENCE [LARGE SCALE GENOMIC DNA]</scope>
    <source>
        <strain evidence="1 2">DW002</strain>
    </source>
</reference>
<sequence length="110" mass="13141">MEKKPSEKEVKFMETKKATIVRSAEKTSLVLNFRESNLEIILTEDNPNAVKNVFNQLIQKLKKEEFNFELEDEKQDLYFHISQEYIRQLNTELSSVYSELEDYELLETEE</sequence>
<protein>
    <submittedName>
        <fullName evidence="1">Uncharacterized protein</fullName>
    </submittedName>
</protein>
<dbReference type="Proteomes" id="UP001528920">
    <property type="component" value="Unassembled WGS sequence"/>
</dbReference>
<organism evidence="1 2">
    <name type="scientific">Paralabilibaculum antarcticum</name>
    <dbReference type="NCBI Taxonomy" id="2912572"/>
    <lineage>
        <taxon>Bacteria</taxon>
        <taxon>Pseudomonadati</taxon>
        <taxon>Bacteroidota</taxon>
        <taxon>Bacteroidia</taxon>
        <taxon>Marinilabiliales</taxon>
        <taxon>Marinifilaceae</taxon>
        <taxon>Paralabilibaculum</taxon>
    </lineage>
</organism>
<comment type="caution">
    <text evidence="1">The sequence shown here is derived from an EMBL/GenBank/DDBJ whole genome shotgun (WGS) entry which is preliminary data.</text>
</comment>
<gene>
    <name evidence="1" type="ORF">L3049_18505</name>
</gene>
<name>A0ABT5VXK0_9BACT</name>
<accession>A0ABT5VXK0</accession>
<evidence type="ECO:0000313" key="1">
    <source>
        <dbReference type="EMBL" id="MDE5419985.1"/>
    </source>
</evidence>
<dbReference type="EMBL" id="JAKJSC010000007">
    <property type="protein sequence ID" value="MDE5419985.1"/>
    <property type="molecule type" value="Genomic_DNA"/>
</dbReference>
<evidence type="ECO:0000313" key="2">
    <source>
        <dbReference type="Proteomes" id="UP001528920"/>
    </source>
</evidence>
<dbReference type="RefSeq" id="WP_275111317.1">
    <property type="nucleotide sequence ID" value="NZ_JAKJSC010000007.1"/>
</dbReference>
<proteinExistence type="predicted"/>